<dbReference type="GO" id="GO:0071281">
    <property type="term" value="P:cellular response to iron ion"/>
    <property type="evidence" value="ECO:0007669"/>
    <property type="project" value="UniProtKB-ARBA"/>
</dbReference>
<evidence type="ECO:0000256" key="1">
    <source>
        <dbReference type="ARBA" id="ARBA00004651"/>
    </source>
</evidence>
<evidence type="ECO:0000256" key="4">
    <source>
        <dbReference type="ARBA" id="ARBA00022475"/>
    </source>
</evidence>
<dbReference type="CDD" id="cd06550">
    <property type="entry name" value="TM_ABC_iron-siderophores_like"/>
    <property type="match status" value="1"/>
</dbReference>
<feature type="transmembrane region" description="Helical" evidence="11">
    <location>
        <begin position="188"/>
        <end position="215"/>
    </location>
</feature>
<feature type="transmembrane region" description="Helical" evidence="11">
    <location>
        <begin position="16"/>
        <end position="37"/>
    </location>
</feature>
<accession>A0A1I4L9L8</accession>
<proteinExistence type="inferred from homology"/>
<organism evidence="12 13">
    <name type="scientific">Salibacterium qingdaonense</name>
    <dbReference type="NCBI Taxonomy" id="266892"/>
    <lineage>
        <taxon>Bacteria</taxon>
        <taxon>Bacillati</taxon>
        <taxon>Bacillota</taxon>
        <taxon>Bacilli</taxon>
        <taxon>Bacillales</taxon>
        <taxon>Bacillaceae</taxon>
    </lineage>
</organism>
<evidence type="ECO:0000256" key="6">
    <source>
        <dbReference type="ARBA" id="ARBA00022989"/>
    </source>
</evidence>
<evidence type="ECO:0000256" key="3">
    <source>
        <dbReference type="ARBA" id="ARBA00022448"/>
    </source>
</evidence>
<keyword evidence="7 11" id="KW-0472">Membrane</keyword>
<keyword evidence="6 11" id="KW-1133">Transmembrane helix</keyword>
<dbReference type="Pfam" id="PF00950">
    <property type="entry name" value="ABC-3"/>
    <property type="match status" value="1"/>
</dbReference>
<dbReference type="EMBL" id="FOTY01000007">
    <property type="protein sequence ID" value="SFL87569.1"/>
    <property type="molecule type" value="Genomic_DNA"/>
</dbReference>
<dbReference type="AlphaFoldDB" id="A0A1I4L9L8"/>
<evidence type="ECO:0000256" key="8">
    <source>
        <dbReference type="ARBA" id="ARBA00057828"/>
    </source>
</evidence>
<dbReference type="InterPro" id="IPR037294">
    <property type="entry name" value="ABC_BtuC-like"/>
</dbReference>
<protein>
    <recommendedName>
        <fullName evidence="9">Manganese transport system membrane protein MntC</fullName>
    </recommendedName>
</protein>
<reference evidence="12 13" key="1">
    <citation type="submission" date="2016-10" db="EMBL/GenBank/DDBJ databases">
        <authorList>
            <person name="de Groot N.N."/>
        </authorList>
    </citation>
    <scope>NUCLEOTIDE SEQUENCE [LARGE SCALE GENOMIC DNA]</scope>
    <source>
        <strain evidence="12 13">CGMCC 1.6134</strain>
    </source>
</reference>
<comment type="function">
    <text evidence="8">This protein is probably a component of a manganese permease, a binding protein-dependent, ATP-driven transport system.</text>
</comment>
<evidence type="ECO:0000256" key="10">
    <source>
        <dbReference type="RuleBase" id="RU003943"/>
    </source>
</evidence>
<feature type="transmembrane region" description="Helical" evidence="11">
    <location>
        <begin position="227"/>
        <end position="251"/>
    </location>
</feature>
<evidence type="ECO:0000313" key="12">
    <source>
        <dbReference type="EMBL" id="SFL87569.1"/>
    </source>
</evidence>
<dbReference type="GO" id="GO:0043190">
    <property type="term" value="C:ATP-binding cassette (ABC) transporter complex"/>
    <property type="evidence" value="ECO:0007669"/>
    <property type="project" value="InterPro"/>
</dbReference>
<dbReference type="RefSeq" id="WP_090926464.1">
    <property type="nucleotide sequence ID" value="NZ_FOTY01000007.1"/>
</dbReference>
<evidence type="ECO:0000256" key="9">
    <source>
        <dbReference type="ARBA" id="ARBA00073179"/>
    </source>
</evidence>
<dbReference type="PANTHER" id="PTHR30477:SF3">
    <property type="entry name" value="METAL TRANSPORT SYSTEM MEMBRANE PROTEIN CT_069-RELATED"/>
    <property type="match status" value="1"/>
</dbReference>
<comment type="subcellular location">
    <subcellularLocation>
        <location evidence="1 10">Cell membrane</location>
        <topology evidence="1 10">Multi-pass membrane protein</topology>
    </subcellularLocation>
</comment>
<evidence type="ECO:0000256" key="7">
    <source>
        <dbReference type="ARBA" id="ARBA00023136"/>
    </source>
</evidence>
<keyword evidence="4" id="KW-1003">Cell membrane</keyword>
<name>A0A1I4L9L8_9BACI</name>
<comment type="similarity">
    <text evidence="2 10">Belongs to the ABC-3 integral membrane protein family.</text>
</comment>
<keyword evidence="13" id="KW-1185">Reference proteome</keyword>
<evidence type="ECO:0000313" key="13">
    <source>
        <dbReference type="Proteomes" id="UP000199668"/>
    </source>
</evidence>
<dbReference type="Proteomes" id="UP000199668">
    <property type="component" value="Unassembled WGS sequence"/>
</dbReference>
<dbReference type="SUPFAM" id="SSF81345">
    <property type="entry name" value="ABC transporter involved in vitamin B12 uptake, BtuC"/>
    <property type="match status" value="1"/>
</dbReference>
<dbReference type="OrthoDB" id="9788905at2"/>
<keyword evidence="3 10" id="KW-0813">Transport</keyword>
<dbReference type="FunFam" id="1.10.3470.10:FF:000003">
    <property type="entry name" value="Iron ABC transporter permease SitD"/>
    <property type="match status" value="1"/>
</dbReference>
<feature type="transmembrane region" description="Helical" evidence="11">
    <location>
        <begin position="257"/>
        <end position="276"/>
    </location>
</feature>
<feature type="transmembrane region" description="Helical" evidence="11">
    <location>
        <begin position="144"/>
        <end position="162"/>
    </location>
</feature>
<dbReference type="GO" id="GO:0010043">
    <property type="term" value="P:response to zinc ion"/>
    <property type="evidence" value="ECO:0007669"/>
    <property type="project" value="TreeGrafter"/>
</dbReference>
<feature type="transmembrane region" description="Helical" evidence="11">
    <location>
        <begin position="68"/>
        <end position="87"/>
    </location>
</feature>
<sequence>MIQDWLSLLGSPNLRWVLLGTMFLGMASGIVGSFVLLRKESLVGEAMSHAALPGVCLGFLVAGRELPALMTGAAVFGLISLWGIRVIHRHSKLKQDTAIGLILSVFFGLGIVLLTMITNSPAGNKSGLDSYIFGQAASMVPSDVWMMSSIAILVTAAALLFFKEWKLVIFDPLFAGGLGWKTKTLNSVLSLSIVLIVTAGIQAVGIILMSALIITPAIAARYWTDRLGVMVILASVIGAFSGVTGTLISAVDGGIPTGPVVVLTATVIFFLSFLFAPKRGKLAQVLAHRQFRRRWKKQQALKALGSVPGTAASKYESWQKALGAKNNEAKKLWNWLKKNRYFM</sequence>
<feature type="transmembrane region" description="Helical" evidence="11">
    <location>
        <begin position="99"/>
        <end position="118"/>
    </location>
</feature>
<keyword evidence="5 10" id="KW-0812">Transmembrane</keyword>
<dbReference type="InterPro" id="IPR001626">
    <property type="entry name" value="ABC_TroCD"/>
</dbReference>
<dbReference type="Gene3D" id="1.10.3470.10">
    <property type="entry name" value="ABC transporter involved in vitamin B12 uptake, BtuC"/>
    <property type="match status" value="1"/>
</dbReference>
<evidence type="ECO:0000256" key="11">
    <source>
        <dbReference type="SAM" id="Phobius"/>
    </source>
</evidence>
<evidence type="ECO:0000256" key="5">
    <source>
        <dbReference type="ARBA" id="ARBA00022692"/>
    </source>
</evidence>
<gene>
    <name evidence="12" type="ORF">SAMN04488054_10740</name>
</gene>
<dbReference type="STRING" id="266892.SAMN04488054_10740"/>
<dbReference type="GO" id="GO:0055085">
    <property type="term" value="P:transmembrane transport"/>
    <property type="evidence" value="ECO:0007669"/>
    <property type="project" value="InterPro"/>
</dbReference>
<evidence type="ECO:0000256" key="2">
    <source>
        <dbReference type="ARBA" id="ARBA00008034"/>
    </source>
</evidence>
<dbReference type="PANTHER" id="PTHR30477">
    <property type="entry name" value="ABC-TRANSPORTER METAL-BINDING PROTEIN"/>
    <property type="match status" value="1"/>
</dbReference>